<organism evidence="2 3">
    <name type="scientific">Sphingomonas baiyangensis</name>
    <dbReference type="NCBI Taxonomy" id="2572576"/>
    <lineage>
        <taxon>Bacteria</taxon>
        <taxon>Pseudomonadati</taxon>
        <taxon>Pseudomonadota</taxon>
        <taxon>Alphaproteobacteria</taxon>
        <taxon>Sphingomonadales</taxon>
        <taxon>Sphingomonadaceae</taxon>
        <taxon>Sphingomonas</taxon>
    </lineage>
</organism>
<dbReference type="Proteomes" id="UP000309138">
    <property type="component" value="Unassembled WGS sequence"/>
</dbReference>
<name>A0A4U1L4I3_9SPHN</name>
<accession>A0A4U1L4I3</accession>
<dbReference type="EMBL" id="SWKR01000002">
    <property type="protein sequence ID" value="TKD51095.1"/>
    <property type="molecule type" value="Genomic_DNA"/>
</dbReference>
<evidence type="ECO:0000313" key="3">
    <source>
        <dbReference type="Proteomes" id="UP000309138"/>
    </source>
</evidence>
<dbReference type="OrthoDB" id="7569837at2"/>
<feature type="transmembrane region" description="Helical" evidence="1">
    <location>
        <begin position="107"/>
        <end position="126"/>
    </location>
</feature>
<comment type="caution">
    <text evidence="2">The sequence shown here is derived from an EMBL/GenBank/DDBJ whole genome shotgun (WGS) entry which is preliminary data.</text>
</comment>
<keyword evidence="3" id="KW-1185">Reference proteome</keyword>
<reference evidence="2 3" key="1">
    <citation type="submission" date="2019-04" db="EMBL/GenBank/DDBJ databases">
        <authorList>
            <person name="Yang Y."/>
            <person name="Wei D."/>
        </authorList>
    </citation>
    <scope>NUCLEOTIDE SEQUENCE [LARGE SCALE GENOMIC DNA]</scope>
    <source>
        <strain evidence="2 3">L-1-4w-11</strain>
    </source>
</reference>
<feature type="transmembrane region" description="Helical" evidence="1">
    <location>
        <begin position="29"/>
        <end position="53"/>
    </location>
</feature>
<keyword evidence="1" id="KW-0472">Membrane</keyword>
<proteinExistence type="predicted"/>
<sequence length="135" mass="14001">MLPALYLLAGLLYFTNIGATGTLPAAGASVAIGIFGSIIAAPLAAIPVAFLAWPATRFSDDPFAFFVWRADRPLVSIAATFVYGGLAAFALADALNAALALPAIESLWSLFSVPTAFWLLLCRAAVIDRSPNASA</sequence>
<dbReference type="AlphaFoldDB" id="A0A4U1L4I3"/>
<keyword evidence="1" id="KW-1133">Transmembrane helix</keyword>
<protein>
    <submittedName>
        <fullName evidence="2">Uncharacterized protein</fullName>
    </submittedName>
</protein>
<gene>
    <name evidence="2" type="ORF">FBR43_10240</name>
</gene>
<feature type="transmembrane region" description="Helical" evidence="1">
    <location>
        <begin position="74"/>
        <end position="95"/>
    </location>
</feature>
<keyword evidence="1" id="KW-0812">Transmembrane</keyword>
<evidence type="ECO:0000256" key="1">
    <source>
        <dbReference type="SAM" id="Phobius"/>
    </source>
</evidence>
<evidence type="ECO:0000313" key="2">
    <source>
        <dbReference type="EMBL" id="TKD51095.1"/>
    </source>
</evidence>
<dbReference type="RefSeq" id="WP_136943043.1">
    <property type="nucleotide sequence ID" value="NZ_SWKR01000002.1"/>
</dbReference>